<protein>
    <submittedName>
        <fullName evidence="3">VWA domain-containing protein</fullName>
    </submittedName>
</protein>
<keyword evidence="1" id="KW-0812">Transmembrane</keyword>
<feature type="transmembrane region" description="Helical" evidence="1">
    <location>
        <begin position="47"/>
        <end position="69"/>
    </location>
</feature>
<dbReference type="Gene3D" id="3.40.50.410">
    <property type="entry name" value="von Willebrand factor, type A domain"/>
    <property type="match status" value="1"/>
</dbReference>
<dbReference type="InterPro" id="IPR036465">
    <property type="entry name" value="vWFA_dom_sf"/>
</dbReference>
<gene>
    <name evidence="3" type="ORF">GTW51_20085</name>
</gene>
<organism evidence="3 4">
    <name type="scientific">Aurantimonas aggregata</name>
    <dbReference type="NCBI Taxonomy" id="2047720"/>
    <lineage>
        <taxon>Bacteria</taxon>
        <taxon>Pseudomonadati</taxon>
        <taxon>Pseudomonadota</taxon>
        <taxon>Alphaproteobacteria</taxon>
        <taxon>Hyphomicrobiales</taxon>
        <taxon>Aurantimonadaceae</taxon>
        <taxon>Aurantimonas</taxon>
    </lineage>
</organism>
<dbReference type="InterPro" id="IPR002035">
    <property type="entry name" value="VWF_A"/>
</dbReference>
<evidence type="ECO:0000259" key="2">
    <source>
        <dbReference type="PROSITE" id="PS50234"/>
    </source>
</evidence>
<dbReference type="Pfam" id="PF13519">
    <property type="entry name" value="VWA_2"/>
    <property type="match status" value="1"/>
</dbReference>
<evidence type="ECO:0000313" key="3">
    <source>
        <dbReference type="EMBL" id="NDV88984.1"/>
    </source>
</evidence>
<feature type="domain" description="VWFA" evidence="2">
    <location>
        <begin position="84"/>
        <end position="283"/>
    </location>
</feature>
<sequence length="342" mass="37524">MFALEFDHPWLLLALPIMFAPFLVSALRRSPHPYRLNAPLDRASQALSLALPVLGSIALLLLLLGLAGLHRTDQVLMREGLGAHLMILIDRSSSMESTFANRRPDGEEESKAEAAKRLLTAFIERRPHDRVGVAMFSTAPLLAVPLTGQHEIVKAAIATMGFPGLAQTNVGRGLALAAGSFGSETASASRAVLLVSDGAGVISREVQAQLRDIIARQPVNVYWLFLRTEGAKGIFEVPATGERDTPQTRPERHLHLFLQTLGVPYRAFEADSSDAVREAIGEIDRLEARPLLYEEQVPRREFDRLAYAGAAVCLLFLVLMKSFETTLVVRSVPLPAIRRVVR</sequence>
<keyword evidence="1" id="KW-1133">Transmembrane helix</keyword>
<dbReference type="AlphaFoldDB" id="A0A6L9MM60"/>
<dbReference type="Proteomes" id="UP000476332">
    <property type="component" value="Unassembled WGS sequence"/>
</dbReference>
<name>A0A6L9MM60_9HYPH</name>
<evidence type="ECO:0000313" key="4">
    <source>
        <dbReference type="Proteomes" id="UP000476332"/>
    </source>
</evidence>
<accession>A0A6L9MM60</accession>
<dbReference type="RefSeq" id="WP_163045836.1">
    <property type="nucleotide sequence ID" value="NZ_JAAAMJ010000024.1"/>
</dbReference>
<feature type="transmembrane region" description="Helical" evidence="1">
    <location>
        <begin position="9"/>
        <end position="27"/>
    </location>
</feature>
<proteinExistence type="predicted"/>
<keyword evidence="4" id="KW-1185">Reference proteome</keyword>
<dbReference type="EMBL" id="JAAAMJ010000024">
    <property type="protein sequence ID" value="NDV88984.1"/>
    <property type="molecule type" value="Genomic_DNA"/>
</dbReference>
<comment type="caution">
    <text evidence="3">The sequence shown here is derived from an EMBL/GenBank/DDBJ whole genome shotgun (WGS) entry which is preliminary data.</text>
</comment>
<dbReference type="SUPFAM" id="SSF53300">
    <property type="entry name" value="vWA-like"/>
    <property type="match status" value="1"/>
</dbReference>
<reference evidence="3 4" key="1">
    <citation type="submission" date="2020-01" db="EMBL/GenBank/DDBJ databases">
        <title>Genomes of bacteria type strains.</title>
        <authorList>
            <person name="Chen J."/>
            <person name="Zhu S."/>
            <person name="Chen J."/>
        </authorList>
    </citation>
    <scope>NUCLEOTIDE SEQUENCE [LARGE SCALE GENOMIC DNA]</scope>
    <source>
        <strain evidence="3 4">KCTC 52919</strain>
    </source>
</reference>
<keyword evidence="1" id="KW-0472">Membrane</keyword>
<evidence type="ECO:0000256" key="1">
    <source>
        <dbReference type="SAM" id="Phobius"/>
    </source>
</evidence>
<dbReference type="PROSITE" id="PS50234">
    <property type="entry name" value="VWFA"/>
    <property type="match status" value="1"/>
</dbReference>
<dbReference type="SMART" id="SM00327">
    <property type="entry name" value="VWA"/>
    <property type="match status" value="1"/>
</dbReference>